<name>A0A2H0XB32_UNCKA</name>
<organism evidence="2 3">
    <name type="scientific">candidate division WWE3 bacterium CG08_land_8_20_14_0_20_41_10</name>
    <dbReference type="NCBI Taxonomy" id="1975085"/>
    <lineage>
        <taxon>Bacteria</taxon>
        <taxon>Katanobacteria</taxon>
    </lineage>
</organism>
<keyword evidence="1" id="KW-0812">Transmembrane</keyword>
<feature type="transmembrane region" description="Helical" evidence="1">
    <location>
        <begin position="12"/>
        <end position="34"/>
    </location>
</feature>
<accession>A0A2H0XB32</accession>
<keyword evidence="1" id="KW-0472">Membrane</keyword>
<sequence length="304" mass="31972">MNKLNQQAGQTLLIIIFAITLGLVALVGVSTRIVTSTRRVFIDNAYYKAQAVAEAGAEKFLLKSNADLATLKVGCTTSLYTGDGFNTTELTAHPECVVDLGESRAAVAVEAYPSAGINTYEVNSPANSTILINLLNATSGNDVRVCWQGVNSLGPAYAEILSFYYSKDGSDYLLTQQKHECKGSLSWCGSPPAGYSANDGIEDANVDGDYSCFDVRITDTPQILNLMSLGNGSSYKITFTGAVSSQGYKITSVGEVKSGATGGGSLAGSTATRKKVVVEKSSMPNLGSWFNFAVASESGKIVAE</sequence>
<evidence type="ECO:0000313" key="2">
    <source>
        <dbReference type="EMBL" id="PIS22112.1"/>
    </source>
</evidence>
<proteinExistence type="predicted"/>
<gene>
    <name evidence="2" type="ORF">COT50_03715</name>
</gene>
<comment type="caution">
    <text evidence="2">The sequence shown here is derived from an EMBL/GenBank/DDBJ whole genome shotgun (WGS) entry which is preliminary data.</text>
</comment>
<evidence type="ECO:0000313" key="3">
    <source>
        <dbReference type="Proteomes" id="UP000231252"/>
    </source>
</evidence>
<dbReference type="EMBL" id="PEYU01000082">
    <property type="protein sequence ID" value="PIS22112.1"/>
    <property type="molecule type" value="Genomic_DNA"/>
</dbReference>
<protein>
    <submittedName>
        <fullName evidence="2">Uncharacterized protein</fullName>
    </submittedName>
</protein>
<dbReference type="AlphaFoldDB" id="A0A2H0XB32"/>
<dbReference type="Proteomes" id="UP000231252">
    <property type="component" value="Unassembled WGS sequence"/>
</dbReference>
<reference evidence="3" key="1">
    <citation type="submission" date="2017-09" db="EMBL/GenBank/DDBJ databases">
        <title>Depth-based differentiation of microbial function through sediment-hosted aquifers and enrichment of novel symbionts in the deep terrestrial subsurface.</title>
        <authorList>
            <person name="Probst A.J."/>
            <person name="Ladd B."/>
            <person name="Jarett J.K."/>
            <person name="Geller-Mcgrath D.E."/>
            <person name="Sieber C.M.K."/>
            <person name="Emerson J.B."/>
            <person name="Anantharaman K."/>
            <person name="Thomas B.C."/>
            <person name="Malmstrom R."/>
            <person name="Stieglmeier M."/>
            <person name="Klingl A."/>
            <person name="Woyke T."/>
            <person name="Ryan C.M."/>
            <person name="Banfield J.F."/>
        </authorList>
    </citation>
    <scope>NUCLEOTIDE SEQUENCE [LARGE SCALE GENOMIC DNA]</scope>
</reference>
<keyword evidence="1" id="KW-1133">Transmembrane helix</keyword>
<evidence type="ECO:0000256" key="1">
    <source>
        <dbReference type="SAM" id="Phobius"/>
    </source>
</evidence>